<dbReference type="AlphaFoldDB" id="A0A671TS07"/>
<dbReference type="Proteomes" id="UP000472265">
    <property type="component" value="Chromosome 14"/>
</dbReference>
<gene>
    <name evidence="4" type="primary">LOC115595396</name>
</gene>
<dbReference type="SUPFAM" id="SSF53098">
    <property type="entry name" value="Ribonuclease H-like"/>
    <property type="match status" value="1"/>
</dbReference>
<evidence type="ECO:0000313" key="5">
    <source>
        <dbReference type="Proteomes" id="UP000472265"/>
    </source>
</evidence>
<evidence type="ECO:0000256" key="1">
    <source>
        <dbReference type="SAM" id="MobiDB-lite"/>
    </source>
</evidence>
<evidence type="ECO:0000259" key="2">
    <source>
        <dbReference type="Pfam" id="PF05699"/>
    </source>
</evidence>
<dbReference type="PANTHER" id="PTHR46880:SF5">
    <property type="entry name" value="DUF4371 DOMAIN-CONTAINING PROTEIN"/>
    <property type="match status" value="1"/>
</dbReference>
<dbReference type="GO" id="GO:0046983">
    <property type="term" value="F:protein dimerization activity"/>
    <property type="evidence" value="ECO:0007669"/>
    <property type="project" value="InterPro"/>
</dbReference>
<dbReference type="Pfam" id="PF05699">
    <property type="entry name" value="Dimer_Tnp_hAT"/>
    <property type="match status" value="1"/>
</dbReference>
<dbReference type="Pfam" id="PF14291">
    <property type="entry name" value="DUF4371"/>
    <property type="match status" value="1"/>
</dbReference>
<feature type="region of interest" description="Disordered" evidence="1">
    <location>
        <begin position="450"/>
        <end position="475"/>
    </location>
</feature>
<dbReference type="OrthoDB" id="6159421at2759"/>
<reference evidence="4" key="3">
    <citation type="submission" date="2025-09" db="UniProtKB">
        <authorList>
            <consortium name="Ensembl"/>
        </authorList>
    </citation>
    <scope>IDENTIFICATION</scope>
</reference>
<sequence length="670" mass="75691">MPQFKSWLYNTQHGMFCRLCRQHKPAARKGPGKRAFVEFGGGVYRKDYIERHITTEHHQESVRCQASLASGMSLMNAFEPTVVVEHEAVIGGFKCLYWLIKNELAHHTNYPKLLSLAELLGCDYFRKLKIDQRNNYRSHRIIDEMLEILGEVIEEPVLSEIQSSKAITLEVDESTDVSTARQLDVHVRYLDKEGHVFNQFLDLVELADGKAHTIVTAIKTAICKKGLPTERLYGVGTDGAAVMTGRVNGVVKQLADSYPKIVGVACAAHRLALACKDSSNHVKYMATFRDHLQELHLFFRNSANRTATLKAASITLGVSDLKMKEVKDTRWLSQHKAIENLQRNLPAVLAALAEEAEMRRCPVAKGLYTFCATYRFVAAVYLQADVLPHLASLSRVFQKADVNFLHIKEMVPVTINTLRNIREAGQTPLPGSFLSRLHEDLDNSQGLGAFNIQHEEERDRRGRGQGDGQEATREGQWARFQQEVIHPYLSGLEKNLHLRFHDLDILGAFSVFGPKSAALQDDSANIDNLRILARKFCPEQQNEVLQEWTSFKNHVLTGAFKDKNQADILTLLASEFDEWDNVYPCLSLLAGIALVIPVSSVNCERDFSTLNRVKTDLRNQLQGEHLAACLRISISGPDPKEFPYDKALQYFFRKPRKIHCPNKGCKVCRQ</sequence>
<dbReference type="InterPro" id="IPR008906">
    <property type="entry name" value="HATC_C_dom"/>
</dbReference>
<dbReference type="InterPro" id="IPR025398">
    <property type="entry name" value="DUF4371"/>
</dbReference>
<dbReference type="PANTHER" id="PTHR46880">
    <property type="entry name" value="RAS-ASSOCIATING DOMAIN-CONTAINING PROTEIN"/>
    <property type="match status" value="1"/>
</dbReference>
<dbReference type="InParanoid" id="A0A671TS07"/>
<evidence type="ECO:0000313" key="4">
    <source>
        <dbReference type="Ensembl" id="ENSSAUP00010004060.1"/>
    </source>
</evidence>
<feature type="domain" description="HAT C-terminal dimerisation" evidence="2">
    <location>
        <begin position="580"/>
        <end position="630"/>
    </location>
</feature>
<dbReference type="InterPro" id="IPR012337">
    <property type="entry name" value="RNaseH-like_sf"/>
</dbReference>
<reference evidence="4" key="2">
    <citation type="submission" date="2025-08" db="UniProtKB">
        <authorList>
            <consortium name="Ensembl"/>
        </authorList>
    </citation>
    <scope>IDENTIFICATION</scope>
</reference>
<evidence type="ECO:0000259" key="3">
    <source>
        <dbReference type="Pfam" id="PF14291"/>
    </source>
</evidence>
<reference evidence="4" key="1">
    <citation type="submission" date="2021-04" db="EMBL/GenBank/DDBJ databases">
        <authorList>
            <consortium name="Wellcome Sanger Institute Data Sharing"/>
        </authorList>
    </citation>
    <scope>NUCLEOTIDE SEQUENCE [LARGE SCALE GENOMIC DNA]</scope>
</reference>
<dbReference type="GeneTree" id="ENSGT00940000171866"/>
<proteinExistence type="predicted"/>
<dbReference type="Ensembl" id="ENSSAUT00010004383.1">
    <property type="protein sequence ID" value="ENSSAUP00010004060.1"/>
    <property type="gene ID" value="ENSSAUG00010002109.1"/>
</dbReference>
<name>A0A671TS07_SPAAU</name>
<feature type="compositionally biased region" description="Basic and acidic residues" evidence="1">
    <location>
        <begin position="453"/>
        <end position="464"/>
    </location>
</feature>
<protein>
    <submittedName>
        <fullName evidence="4">Zinc finger protein 862-like</fullName>
    </submittedName>
</protein>
<organism evidence="4 5">
    <name type="scientific">Sparus aurata</name>
    <name type="common">Gilthead sea bream</name>
    <dbReference type="NCBI Taxonomy" id="8175"/>
    <lineage>
        <taxon>Eukaryota</taxon>
        <taxon>Metazoa</taxon>
        <taxon>Chordata</taxon>
        <taxon>Craniata</taxon>
        <taxon>Vertebrata</taxon>
        <taxon>Euteleostomi</taxon>
        <taxon>Actinopterygii</taxon>
        <taxon>Neopterygii</taxon>
        <taxon>Teleostei</taxon>
        <taxon>Neoteleostei</taxon>
        <taxon>Acanthomorphata</taxon>
        <taxon>Eupercaria</taxon>
        <taxon>Spariformes</taxon>
        <taxon>Sparidae</taxon>
        <taxon>Sparus</taxon>
    </lineage>
</organism>
<feature type="domain" description="DUF4371" evidence="3">
    <location>
        <begin position="134"/>
        <end position="249"/>
    </location>
</feature>
<keyword evidence="5" id="KW-1185">Reference proteome</keyword>
<dbReference type="RefSeq" id="XP_030295676.1">
    <property type="nucleotide sequence ID" value="XM_030439816.1"/>
</dbReference>
<dbReference type="OMA" id="HLNQGGN"/>
<dbReference type="GeneID" id="115595396"/>
<accession>A0A671TS07</accession>